<dbReference type="Proteomes" id="UP001217838">
    <property type="component" value="Unassembled WGS sequence"/>
</dbReference>
<comment type="caution">
    <text evidence="1">The sequence shown here is derived from an EMBL/GenBank/DDBJ whole genome shotgun (WGS) entry which is preliminary data.</text>
</comment>
<accession>A0ABT5BA34</accession>
<dbReference type="RefSeq" id="WP_272000189.1">
    <property type="nucleotide sequence ID" value="NZ_JAQNDN010000011.1"/>
</dbReference>
<evidence type="ECO:0000313" key="2">
    <source>
        <dbReference type="Proteomes" id="UP001217838"/>
    </source>
</evidence>
<organism evidence="1 2">
    <name type="scientific">Nannocystis radixulma</name>
    <dbReference type="NCBI Taxonomy" id="2995305"/>
    <lineage>
        <taxon>Bacteria</taxon>
        <taxon>Pseudomonadati</taxon>
        <taxon>Myxococcota</taxon>
        <taxon>Polyangia</taxon>
        <taxon>Nannocystales</taxon>
        <taxon>Nannocystaceae</taxon>
        <taxon>Nannocystis</taxon>
    </lineage>
</organism>
<keyword evidence="2" id="KW-1185">Reference proteome</keyword>
<proteinExistence type="predicted"/>
<evidence type="ECO:0000313" key="1">
    <source>
        <dbReference type="EMBL" id="MDC0670364.1"/>
    </source>
</evidence>
<gene>
    <name evidence="1" type="ORF">POL58_21595</name>
</gene>
<sequence length="330" mass="35171">MAARGQNSGQPTWAVYLDGLVAEHGSLAAVSERLAALHGWREDVDSITRALRRLRTRGSLPGGKWGDRLLRTFGLPASVDARLRFMGSYHSRFVDLPVPLCTDLVQLWDRPPTSESRPGRLWLSLARATLALRARQPDEAATHLATARTLAPGDPAAQIELALGESLLDSRARPTAVSAALAGVPELLQALTGTDADCLRARHVGQVSHALNHAGAIDQAEALHLALPDTPSTHPFARSRRANGLAYGRFRHGDLAAALDHARLAARHAGDAGHVRLRAMALLMVVRVTTPGSPEGQDALARARTIAHALEDATLLARCDAAGRGRHGAP</sequence>
<protein>
    <submittedName>
        <fullName evidence="1">Uncharacterized protein</fullName>
    </submittedName>
</protein>
<name>A0ABT5BA34_9BACT</name>
<reference evidence="1 2" key="1">
    <citation type="submission" date="2022-11" db="EMBL/GenBank/DDBJ databases">
        <title>Minimal conservation of predation-associated metabolite biosynthetic gene clusters underscores biosynthetic potential of Myxococcota including descriptions for ten novel species: Archangium lansinium sp. nov., Myxococcus landrumus sp. nov., Nannocystis bai.</title>
        <authorList>
            <person name="Ahearne A."/>
            <person name="Stevens C."/>
            <person name="Dowd S."/>
        </authorList>
    </citation>
    <scope>NUCLEOTIDE SEQUENCE [LARGE SCALE GENOMIC DNA]</scope>
    <source>
        <strain evidence="1 2">NCELM</strain>
    </source>
</reference>
<dbReference type="EMBL" id="JAQNDN010000011">
    <property type="protein sequence ID" value="MDC0670364.1"/>
    <property type="molecule type" value="Genomic_DNA"/>
</dbReference>